<proteinExistence type="predicted"/>
<feature type="region of interest" description="Disordered" evidence="1">
    <location>
        <begin position="37"/>
        <end position="64"/>
    </location>
</feature>
<evidence type="ECO:0000313" key="2">
    <source>
        <dbReference type="EMBL" id="GMI47758.1"/>
    </source>
</evidence>
<feature type="compositionally biased region" description="Low complexity" evidence="1">
    <location>
        <begin position="120"/>
        <end position="151"/>
    </location>
</feature>
<reference evidence="3" key="1">
    <citation type="journal article" date="2023" name="Commun. Biol.">
        <title>Genome analysis of Parmales, the sister group of diatoms, reveals the evolutionary specialization of diatoms from phago-mixotrophs to photoautotrophs.</title>
        <authorList>
            <person name="Ban H."/>
            <person name="Sato S."/>
            <person name="Yoshikawa S."/>
            <person name="Yamada K."/>
            <person name="Nakamura Y."/>
            <person name="Ichinomiya M."/>
            <person name="Sato N."/>
            <person name="Blanc-Mathieu R."/>
            <person name="Endo H."/>
            <person name="Kuwata A."/>
            <person name="Ogata H."/>
        </authorList>
    </citation>
    <scope>NUCLEOTIDE SEQUENCE [LARGE SCALE GENOMIC DNA]</scope>
</reference>
<organism evidence="2 3">
    <name type="scientific">Triparma columacea</name>
    <dbReference type="NCBI Taxonomy" id="722753"/>
    <lineage>
        <taxon>Eukaryota</taxon>
        <taxon>Sar</taxon>
        <taxon>Stramenopiles</taxon>
        <taxon>Ochrophyta</taxon>
        <taxon>Bolidophyceae</taxon>
        <taxon>Parmales</taxon>
        <taxon>Triparmaceae</taxon>
        <taxon>Triparma</taxon>
    </lineage>
</organism>
<keyword evidence="3" id="KW-1185">Reference proteome</keyword>
<name>A0A9W7LF42_9STRA</name>
<evidence type="ECO:0000313" key="3">
    <source>
        <dbReference type="Proteomes" id="UP001165065"/>
    </source>
</evidence>
<gene>
    <name evidence="2" type="ORF">TrCOL_g5839</name>
</gene>
<sequence length="354" mass="39613">MMKEEGIVWGLRGGEVDEEEDLDQGIEEGVREVEEEVEVVGGEELEEEVGGEELEEEVGGEDEDMEVVVEDVEEEVVVEDSEEVVVEDSEEVLVEDSDTSNVSCASDVSVANVEGATTDPTFPSATTPVPSSSSTTFTRPTSSPSINPPTTSLESLQALVASTLSQPTKPPILHFGRLYKSLSSDPSIDPGTLAGALDMHLDKLRDYYGSQFESRISDVSDGNARRMEYDNVGRNLRAALEASGCEVRRIEEGMEGWRRDVENFMDEGAEEEREEEEMEEEEEEEEPKGGVINRIRLRAKRYVKKQMNGRVWVKRVVNQAIVVALNYAQMKLEWRGRIREELKKERERPGFPAF</sequence>
<feature type="region of interest" description="Disordered" evidence="1">
    <location>
        <begin position="116"/>
        <end position="151"/>
    </location>
</feature>
<dbReference type="EMBL" id="BRYA01000358">
    <property type="protein sequence ID" value="GMI47758.1"/>
    <property type="molecule type" value="Genomic_DNA"/>
</dbReference>
<dbReference type="Proteomes" id="UP001165065">
    <property type="component" value="Unassembled WGS sequence"/>
</dbReference>
<feature type="region of interest" description="Disordered" evidence="1">
    <location>
        <begin position="1"/>
        <end position="24"/>
    </location>
</feature>
<evidence type="ECO:0000256" key="1">
    <source>
        <dbReference type="SAM" id="MobiDB-lite"/>
    </source>
</evidence>
<feature type="compositionally biased region" description="Acidic residues" evidence="1">
    <location>
        <begin position="268"/>
        <end position="286"/>
    </location>
</feature>
<comment type="caution">
    <text evidence="2">The sequence shown here is derived from an EMBL/GenBank/DDBJ whole genome shotgun (WGS) entry which is preliminary data.</text>
</comment>
<protein>
    <submittedName>
        <fullName evidence="2">Uncharacterized protein</fullName>
    </submittedName>
</protein>
<dbReference type="AlphaFoldDB" id="A0A9W7LF42"/>
<accession>A0A9W7LF42</accession>
<feature type="region of interest" description="Disordered" evidence="1">
    <location>
        <begin position="268"/>
        <end position="289"/>
    </location>
</feature>